<evidence type="ECO:0000313" key="4">
    <source>
        <dbReference type="EMBL" id="KXA18082.1"/>
    </source>
</evidence>
<dbReference type="GO" id="GO:0003700">
    <property type="term" value="F:DNA-binding transcription factor activity"/>
    <property type="evidence" value="ECO:0007669"/>
    <property type="project" value="InterPro"/>
</dbReference>
<reference evidence="4 5" key="1">
    <citation type="submission" date="2016-01" db="EMBL/GenBank/DDBJ databases">
        <authorList>
            <person name="Oliw E.H."/>
        </authorList>
    </citation>
    <scope>NUCLEOTIDE SEQUENCE [LARGE SCALE GENOMIC DNA]</scope>
    <source>
        <strain evidence="4 5">GED7760B</strain>
    </source>
</reference>
<dbReference type="InterPro" id="IPR007421">
    <property type="entry name" value="Schlafen_AlbA_2_dom"/>
</dbReference>
<dbReference type="SUPFAM" id="SSF46785">
    <property type="entry name" value="Winged helix' DNA-binding domain"/>
    <property type="match status" value="1"/>
</dbReference>
<comment type="caution">
    <text evidence="4">The sequence shown here is derived from an EMBL/GenBank/DDBJ whole genome shotgun (WGS) entry which is preliminary data.</text>
</comment>
<dbReference type="InterPro" id="IPR036390">
    <property type="entry name" value="WH_DNA-bd_sf"/>
</dbReference>
<dbReference type="AlphaFoldDB" id="A0A133NP60"/>
<dbReference type="SMART" id="SM00420">
    <property type="entry name" value="HTH_DEOR"/>
    <property type="match status" value="1"/>
</dbReference>
<dbReference type="Gene3D" id="3.30.565.60">
    <property type="match status" value="1"/>
</dbReference>
<accession>A0A133NP60</accession>
<dbReference type="RefSeq" id="WP_060787035.1">
    <property type="nucleotide sequence ID" value="NZ_JBLLPD010000007.1"/>
</dbReference>
<evidence type="ECO:0000256" key="2">
    <source>
        <dbReference type="ARBA" id="ARBA00023163"/>
    </source>
</evidence>
<dbReference type="InterPro" id="IPR038475">
    <property type="entry name" value="RecG_C_sf"/>
</dbReference>
<dbReference type="InterPro" id="IPR036388">
    <property type="entry name" value="WH-like_DNA-bd_sf"/>
</dbReference>
<dbReference type="OrthoDB" id="9805115at2"/>
<dbReference type="PANTHER" id="PTHR30595:SF6">
    <property type="entry name" value="SCHLAFEN ALBA-2 DOMAIN-CONTAINING PROTEIN"/>
    <property type="match status" value="1"/>
</dbReference>
<protein>
    <submittedName>
        <fullName evidence="4">Divergent AAA domain protein</fullName>
    </submittedName>
</protein>
<organism evidence="4 5">
    <name type="scientific">Gardnerella vaginalis</name>
    <dbReference type="NCBI Taxonomy" id="2702"/>
    <lineage>
        <taxon>Bacteria</taxon>
        <taxon>Bacillati</taxon>
        <taxon>Actinomycetota</taxon>
        <taxon>Actinomycetes</taxon>
        <taxon>Bifidobacteriales</taxon>
        <taxon>Bifidobacteriaceae</taxon>
        <taxon>Gardnerella</taxon>
    </lineage>
</organism>
<keyword evidence="1" id="KW-0805">Transcription regulation</keyword>
<sequence>MAILNEQIKEAIERLRMQKTDDSNYEAKSCDAKLSVSVWETVSAFANTNGGTLLLGLDESNDFSPTKNFDIKKVRDQFIEGIGDGGVNGARLTYPPKYDLERVIVDNNYQILAIKIYENAADKKPCYITAKGSKGGSYKRVDDKDIRMSNDEVYEIENALRPSDIDLSIVKEATKSDLNKDLVENLIAKRANSKALRGTTTEDEKLTRLNITDKQGRVRMAGLLTLGNYPQQFFPRLFIDVTAHAGTEKSSTGVQRFIDREECSGAISEMIEDAVNAVIKNLRVSTFINGVERIEESEIPREVLREAIANAVIHREYHEYFQGQPVSVDIFPNRVVITNPGGLWGGKTLDNIDDGESKCRNAALMQLAQYTPIEANRIGAGPVEGQGSGIAFMINEMQAWSLPKPQFIPKLGSFSVILQRAKAKFPRNMNYVNYVDYTNRSEIMDSNKNYVEEFANTKQTKQTLENYTQEERTQADSKRNLLNDDILLALIPVDSTITTQELAALTQKSPETVRRHLRKLIAENKVKALGKITSKQRKYTKTGN</sequence>
<evidence type="ECO:0000256" key="1">
    <source>
        <dbReference type="ARBA" id="ARBA00023015"/>
    </source>
</evidence>
<dbReference type="InterPro" id="IPR038461">
    <property type="entry name" value="Schlafen_AlbA_2_dom_sf"/>
</dbReference>
<evidence type="ECO:0000313" key="5">
    <source>
        <dbReference type="Proteomes" id="UP000070558"/>
    </source>
</evidence>
<name>A0A133NP60_GARVA</name>
<keyword evidence="2" id="KW-0804">Transcription</keyword>
<dbReference type="Gene3D" id="3.30.950.30">
    <property type="entry name" value="Schlafen, AAA domain"/>
    <property type="match status" value="1"/>
</dbReference>
<dbReference type="InterPro" id="IPR001034">
    <property type="entry name" value="DeoR_HTH"/>
</dbReference>
<gene>
    <name evidence="4" type="ORF">HMPREF3216_00871</name>
</gene>
<dbReference type="Proteomes" id="UP000070558">
    <property type="component" value="Unassembled WGS sequence"/>
</dbReference>
<dbReference type="Pfam" id="PF04326">
    <property type="entry name" value="SLFN_AlbA_2"/>
    <property type="match status" value="1"/>
</dbReference>
<dbReference type="PANTHER" id="PTHR30595">
    <property type="entry name" value="GLPR-RELATED TRANSCRIPTIONAL REPRESSOR"/>
    <property type="match status" value="1"/>
</dbReference>
<dbReference type="Pfam" id="PF13749">
    <property type="entry name" value="HATPase_c_4"/>
    <property type="match status" value="1"/>
</dbReference>
<evidence type="ECO:0000259" key="3">
    <source>
        <dbReference type="SMART" id="SM00420"/>
    </source>
</evidence>
<dbReference type="EMBL" id="LRQA01000040">
    <property type="protein sequence ID" value="KXA18082.1"/>
    <property type="molecule type" value="Genomic_DNA"/>
</dbReference>
<dbReference type="PATRIC" id="fig|2702.99.peg.850"/>
<proteinExistence type="predicted"/>
<feature type="domain" description="HTH deoR-type" evidence="3">
    <location>
        <begin position="484"/>
        <end position="534"/>
    </location>
</feature>
<dbReference type="Gene3D" id="1.10.10.10">
    <property type="entry name" value="Winged helix-like DNA-binding domain superfamily/Winged helix DNA-binding domain"/>
    <property type="match status" value="1"/>
</dbReference>